<comment type="pathway">
    <text evidence="1 8">Bacterial outer membrane biogenesis; LPS core biosynthesis.</text>
</comment>
<evidence type="ECO:0000256" key="5">
    <source>
        <dbReference type="ARBA" id="ARBA00031445"/>
    </source>
</evidence>
<evidence type="ECO:0000256" key="8">
    <source>
        <dbReference type="RuleBase" id="RU365103"/>
    </source>
</evidence>
<dbReference type="InterPro" id="IPR039901">
    <property type="entry name" value="Kdotransferase"/>
</dbReference>
<dbReference type="GO" id="GO:0043842">
    <property type="term" value="F:Kdo transferase activity"/>
    <property type="evidence" value="ECO:0007669"/>
    <property type="project" value="UniProtKB-EC"/>
</dbReference>
<comment type="caution">
    <text evidence="10">The sequence shown here is derived from an EMBL/GenBank/DDBJ whole genome shotgun (WGS) entry which is preliminary data.</text>
</comment>
<evidence type="ECO:0000313" key="10">
    <source>
        <dbReference type="EMBL" id="HHE31798.1"/>
    </source>
</evidence>
<dbReference type="PANTHER" id="PTHR42755:SF1">
    <property type="entry name" value="3-DEOXY-D-MANNO-OCTULOSONIC ACID TRANSFERASE, MITOCHONDRIAL-RELATED"/>
    <property type="match status" value="1"/>
</dbReference>
<name>A0A7C5H890_9CHLB</name>
<evidence type="ECO:0000256" key="2">
    <source>
        <dbReference type="ARBA" id="ARBA00012621"/>
    </source>
</evidence>
<feature type="active site" description="Proton acceptor" evidence="7">
    <location>
        <position position="67"/>
    </location>
</feature>
<evidence type="ECO:0000256" key="3">
    <source>
        <dbReference type="ARBA" id="ARBA00019077"/>
    </source>
</evidence>
<comment type="subcellular location">
    <subcellularLocation>
        <location evidence="8">Cell membrane</location>
    </subcellularLocation>
</comment>
<feature type="domain" description="3-deoxy-D-manno-octulosonic-acid transferase N-terminal" evidence="9">
    <location>
        <begin position="44"/>
        <end position="216"/>
    </location>
</feature>
<dbReference type="Gene3D" id="3.40.50.2000">
    <property type="entry name" value="Glycogen Phosphorylase B"/>
    <property type="match status" value="1"/>
</dbReference>
<dbReference type="Pfam" id="PF04413">
    <property type="entry name" value="Glycos_transf_N"/>
    <property type="match status" value="1"/>
</dbReference>
<evidence type="ECO:0000256" key="4">
    <source>
        <dbReference type="ARBA" id="ARBA00022679"/>
    </source>
</evidence>
<organism evidence="10">
    <name type="scientific">Chlorobaculum parvum</name>
    <dbReference type="NCBI Taxonomy" id="274539"/>
    <lineage>
        <taxon>Bacteria</taxon>
        <taxon>Pseudomonadati</taxon>
        <taxon>Chlorobiota</taxon>
        <taxon>Chlorobiia</taxon>
        <taxon>Chlorobiales</taxon>
        <taxon>Chlorobiaceae</taxon>
        <taxon>Chlorobaculum</taxon>
    </lineage>
</organism>
<gene>
    <name evidence="10" type="ORF">ENL07_04005</name>
</gene>
<comment type="catalytic activity">
    <reaction evidence="6 8">
        <text>lipid IVA (E. coli) + CMP-3-deoxy-beta-D-manno-octulosonate = alpha-Kdo-(2-&gt;6)-lipid IVA (E. coli) + CMP + H(+)</text>
        <dbReference type="Rhea" id="RHEA:28066"/>
        <dbReference type="ChEBI" id="CHEBI:15378"/>
        <dbReference type="ChEBI" id="CHEBI:58603"/>
        <dbReference type="ChEBI" id="CHEBI:60364"/>
        <dbReference type="ChEBI" id="CHEBI:60377"/>
        <dbReference type="ChEBI" id="CHEBI:85987"/>
        <dbReference type="EC" id="2.4.99.12"/>
    </reaction>
</comment>
<dbReference type="InterPro" id="IPR007507">
    <property type="entry name" value="Glycos_transf_N"/>
</dbReference>
<evidence type="ECO:0000259" key="9">
    <source>
        <dbReference type="Pfam" id="PF04413"/>
    </source>
</evidence>
<sequence>MASLVLAAYRFLSPLQPHLLRLLASRKPKLKSFAEARTNLFEELQTRLNSLPEPKCRVWVHASSVGEFEQARPIIAELRQQLPDLDVVVSFFSDSGYETRKHYPDAAVVFYLPLDTPQNARRLADMIGADIFMLMRYDFWPNHLEAIKQSGARMILAAAALPPGSPYLKPTLNGFYREIFSLFDAIYTIDATDRETFQNRFGCRTVFTAGDPRFDQVFKRQKKSDERAARLTPLFRNKPVLVGGSTWGPDEAILVPAWLSLRTKLSLMLVPHKVDRENIQRLMQLLRDQEIDAVTISEIGENFDPAKQVLVIDQVGYLAELYDIASIAYVGGGFGVNVHNTIEPAVHGIPVLFGPRHGNSPEAAGLIEAGAAKVVSDEAELRQALTAFVEDAAQLKKTGEKAAGYINARLGATIIITRDIAQHCRTKS</sequence>
<dbReference type="AlphaFoldDB" id="A0A7C5H890"/>
<keyword evidence="8" id="KW-1003">Cell membrane</keyword>
<dbReference type="Gene3D" id="3.40.50.11720">
    <property type="entry name" value="3-Deoxy-D-manno-octulosonic-acid transferase, N-terminal domain"/>
    <property type="match status" value="1"/>
</dbReference>
<comment type="function">
    <text evidence="8">Involved in lipopolysaccharide (LPS) biosynthesis. Catalyzes the transfer of 3-deoxy-D-manno-octulosonate (Kdo) residue(s) from CMP-Kdo to lipid IV(A), the tetraacyldisaccharide-1,4'-bisphosphate precursor of lipid A.</text>
</comment>
<dbReference type="InterPro" id="IPR038107">
    <property type="entry name" value="Glycos_transf_N_sf"/>
</dbReference>
<evidence type="ECO:0000256" key="6">
    <source>
        <dbReference type="ARBA" id="ARBA00049183"/>
    </source>
</evidence>
<dbReference type="PANTHER" id="PTHR42755">
    <property type="entry name" value="3-DEOXY-MANNO-OCTULOSONATE CYTIDYLYLTRANSFERASE"/>
    <property type="match status" value="1"/>
</dbReference>
<dbReference type="EC" id="2.4.99.12" evidence="2 8"/>
<protein>
    <recommendedName>
        <fullName evidence="3 8">3-deoxy-D-manno-octulosonic acid transferase</fullName>
        <shortName evidence="8">Kdo transferase</shortName>
        <ecNumber evidence="2 8">2.4.99.12</ecNumber>
    </recommendedName>
    <alternativeName>
        <fullName evidence="5 8">Lipid IV(A) 3-deoxy-D-manno-octulosonic acid transferase</fullName>
    </alternativeName>
</protein>
<evidence type="ECO:0000256" key="7">
    <source>
        <dbReference type="PIRSR" id="PIRSR639901-1"/>
    </source>
</evidence>
<proteinExistence type="inferred from homology"/>
<evidence type="ECO:0000256" key="1">
    <source>
        <dbReference type="ARBA" id="ARBA00004713"/>
    </source>
</evidence>
<reference evidence="10" key="1">
    <citation type="journal article" date="2020" name="mSystems">
        <title>Genome- and Community-Level Interaction Insights into Carbon Utilization and Element Cycling Functions of Hydrothermarchaeota in Hydrothermal Sediment.</title>
        <authorList>
            <person name="Zhou Z."/>
            <person name="Liu Y."/>
            <person name="Xu W."/>
            <person name="Pan J."/>
            <person name="Luo Z.H."/>
            <person name="Li M."/>
        </authorList>
    </citation>
    <scope>NUCLEOTIDE SEQUENCE [LARGE SCALE GENOMIC DNA]</scope>
    <source>
        <strain evidence="10">HyVt-633</strain>
    </source>
</reference>
<keyword evidence="8" id="KW-0472">Membrane</keyword>
<dbReference type="EMBL" id="DRSQ01000085">
    <property type="protein sequence ID" value="HHE31798.1"/>
    <property type="molecule type" value="Genomic_DNA"/>
</dbReference>
<dbReference type="GO" id="GO:0005886">
    <property type="term" value="C:plasma membrane"/>
    <property type="evidence" value="ECO:0007669"/>
    <property type="project" value="UniProtKB-SubCell"/>
</dbReference>
<dbReference type="Proteomes" id="UP000886058">
    <property type="component" value="Unassembled WGS sequence"/>
</dbReference>
<accession>A0A7C5H890</accession>
<dbReference type="SUPFAM" id="SSF53756">
    <property type="entry name" value="UDP-Glycosyltransferase/glycogen phosphorylase"/>
    <property type="match status" value="1"/>
</dbReference>
<comment type="similarity">
    <text evidence="8">Belongs to the glycosyltransferase group 1 family.</text>
</comment>
<keyword evidence="4 8" id="KW-0808">Transferase</keyword>
<dbReference type="GO" id="GO:0009244">
    <property type="term" value="P:lipopolysaccharide core region biosynthetic process"/>
    <property type="evidence" value="ECO:0007669"/>
    <property type="project" value="UniProtKB-UniRule"/>
</dbReference>
<dbReference type="GO" id="GO:0009245">
    <property type="term" value="P:lipid A biosynthetic process"/>
    <property type="evidence" value="ECO:0007669"/>
    <property type="project" value="TreeGrafter"/>
</dbReference>
<dbReference type="UniPathway" id="UPA00958"/>
<keyword evidence="8" id="KW-0448">Lipopolysaccharide biosynthesis</keyword>